<comment type="similarity">
    <text evidence="9">Belongs to the TatA/E family.</text>
</comment>
<dbReference type="NCBIfam" id="TIGR01411">
    <property type="entry name" value="tatAE"/>
    <property type="match status" value="1"/>
</dbReference>
<evidence type="ECO:0000256" key="10">
    <source>
        <dbReference type="SAM" id="MobiDB-lite"/>
    </source>
</evidence>
<comment type="subcellular location">
    <subcellularLocation>
        <location evidence="1 9">Cell membrane</location>
        <topology evidence="1 9">Single-pass membrane protein</topology>
    </subcellularLocation>
</comment>
<comment type="caution">
    <text evidence="11">The sequence shown here is derived from an EMBL/GenBank/DDBJ whole genome shotgun (WGS) entry which is preliminary data.</text>
</comment>
<dbReference type="NCBIfam" id="NF001854">
    <property type="entry name" value="PRK00575.1"/>
    <property type="match status" value="1"/>
</dbReference>
<accession>A0ABW5VVN1</accession>
<comment type="function">
    <text evidence="9">Part of the twin-arginine translocation (Tat) system that transports large folded proteins containing a characteristic twin-arginine motif in their signal peptide across membranes. TatA could form the protein-conducting channel of the Tat system.</text>
</comment>
<evidence type="ECO:0000256" key="7">
    <source>
        <dbReference type="ARBA" id="ARBA00023010"/>
    </source>
</evidence>
<dbReference type="PANTHER" id="PTHR42982">
    <property type="entry name" value="SEC-INDEPENDENT PROTEIN TRANSLOCASE PROTEIN TATA"/>
    <property type="match status" value="1"/>
</dbReference>
<keyword evidence="7 9" id="KW-0811">Translocation</keyword>
<evidence type="ECO:0000313" key="12">
    <source>
        <dbReference type="Proteomes" id="UP001597479"/>
    </source>
</evidence>
<evidence type="ECO:0000313" key="11">
    <source>
        <dbReference type="EMBL" id="MFD2795304.1"/>
    </source>
</evidence>
<dbReference type="Pfam" id="PF02416">
    <property type="entry name" value="TatA_B_E"/>
    <property type="match status" value="1"/>
</dbReference>
<evidence type="ECO:0000256" key="3">
    <source>
        <dbReference type="ARBA" id="ARBA00022475"/>
    </source>
</evidence>
<organism evidence="11 12">
    <name type="scientific">Promicromonospora vindobonensis</name>
    <dbReference type="NCBI Taxonomy" id="195748"/>
    <lineage>
        <taxon>Bacteria</taxon>
        <taxon>Bacillati</taxon>
        <taxon>Actinomycetota</taxon>
        <taxon>Actinomycetes</taxon>
        <taxon>Micrococcales</taxon>
        <taxon>Promicromonosporaceae</taxon>
        <taxon>Promicromonospora</taxon>
    </lineage>
</organism>
<feature type="compositionally biased region" description="Low complexity" evidence="10">
    <location>
        <begin position="73"/>
        <end position="92"/>
    </location>
</feature>
<evidence type="ECO:0000256" key="6">
    <source>
        <dbReference type="ARBA" id="ARBA00022989"/>
    </source>
</evidence>
<dbReference type="InterPro" id="IPR003369">
    <property type="entry name" value="TatA/B/E"/>
</dbReference>
<gene>
    <name evidence="9 11" type="primary">tatA</name>
    <name evidence="11" type="ORF">ACFS27_17225</name>
</gene>
<comment type="subunit">
    <text evidence="9">The Tat system comprises two distinct complexes: a TatABC complex, containing multiple copies of TatA, TatB and TatC subunits, and a separate TatA complex, containing only TatA subunits. Substrates initially bind to the TatABC complex, which probably triggers association of the separate TatA complex to form the active translocon.</text>
</comment>
<dbReference type="EMBL" id="JBHUOG010000002">
    <property type="protein sequence ID" value="MFD2795304.1"/>
    <property type="molecule type" value="Genomic_DNA"/>
</dbReference>
<keyword evidence="8 9" id="KW-0472">Membrane</keyword>
<proteinExistence type="inferred from homology"/>
<feature type="compositionally biased region" description="Basic and acidic residues" evidence="10">
    <location>
        <begin position="58"/>
        <end position="67"/>
    </location>
</feature>
<reference evidence="12" key="1">
    <citation type="journal article" date="2019" name="Int. J. Syst. Evol. Microbiol.">
        <title>The Global Catalogue of Microorganisms (GCM) 10K type strain sequencing project: providing services to taxonomists for standard genome sequencing and annotation.</title>
        <authorList>
            <consortium name="The Broad Institute Genomics Platform"/>
            <consortium name="The Broad Institute Genome Sequencing Center for Infectious Disease"/>
            <person name="Wu L."/>
            <person name="Ma J."/>
        </authorList>
    </citation>
    <scope>NUCLEOTIDE SEQUENCE [LARGE SCALE GENOMIC DNA]</scope>
    <source>
        <strain evidence="12">CCM 7044</strain>
    </source>
</reference>
<evidence type="ECO:0000256" key="2">
    <source>
        <dbReference type="ARBA" id="ARBA00022448"/>
    </source>
</evidence>
<keyword evidence="2 9" id="KW-0813">Transport</keyword>
<dbReference type="PANTHER" id="PTHR42982:SF8">
    <property type="entry name" value="SEC-INDEPENDENT PROTEIN TRANSLOCASE PROTEIN TATA"/>
    <property type="match status" value="1"/>
</dbReference>
<dbReference type="RefSeq" id="WP_377185259.1">
    <property type="nucleotide sequence ID" value="NZ_JBHUOG010000002.1"/>
</dbReference>
<name>A0ABW5VVN1_9MICO</name>
<dbReference type="Gene3D" id="1.20.5.3310">
    <property type="match status" value="1"/>
</dbReference>
<dbReference type="HAMAP" id="MF_00236">
    <property type="entry name" value="TatA_E"/>
    <property type="match status" value="1"/>
</dbReference>
<dbReference type="InterPro" id="IPR006312">
    <property type="entry name" value="TatA/E"/>
</dbReference>
<dbReference type="Proteomes" id="UP001597479">
    <property type="component" value="Unassembled WGS sequence"/>
</dbReference>
<evidence type="ECO:0000256" key="5">
    <source>
        <dbReference type="ARBA" id="ARBA00022927"/>
    </source>
</evidence>
<sequence length="109" mass="11410">MGAMQPWHWIVLLVVVLLLFGSTRLPGLAKSIGQSMKIFKKEIKDLREDGSDNADGTAGRDGRDNRPADNAPGGSTTSTTGSTTGAGTSTGTDSVPGLINNRDRDIPKA</sequence>
<keyword evidence="5 9" id="KW-0653">Protein transport</keyword>
<keyword evidence="4 9" id="KW-0812">Transmembrane</keyword>
<feature type="region of interest" description="Disordered" evidence="10">
    <location>
        <begin position="44"/>
        <end position="109"/>
    </location>
</feature>
<evidence type="ECO:0000256" key="4">
    <source>
        <dbReference type="ARBA" id="ARBA00022692"/>
    </source>
</evidence>
<evidence type="ECO:0000256" key="8">
    <source>
        <dbReference type="ARBA" id="ARBA00023136"/>
    </source>
</evidence>
<protein>
    <recommendedName>
        <fullName evidence="9">Sec-independent protein translocase protein TatA</fullName>
    </recommendedName>
</protein>
<evidence type="ECO:0000256" key="9">
    <source>
        <dbReference type="HAMAP-Rule" id="MF_00236"/>
    </source>
</evidence>
<evidence type="ECO:0000256" key="1">
    <source>
        <dbReference type="ARBA" id="ARBA00004162"/>
    </source>
</evidence>
<keyword evidence="12" id="KW-1185">Reference proteome</keyword>
<keyword evidence="6 9" id="KW-1133">Transmembrane helix</keyword>
<keyword evidence="3 9" id="KW-1003">Cell membrane</keyword>